<feature type="domain" description="AB hydrolase-1" evidence="3">
    <location>
        <begin position="29"/>
        <end position="144"/>
    </location>
</feature>
<evidence type="ECO:0000313" key="4">
    <source>
        <dbReference type="EMBL" id="MCP0887719.1"/>
    </source>
</evidence>
<sequence>MSIIVIEKAMATIPVLELIDDNLATQKLPLVVFYHGWTGCKEKVLTQGYELAKKGFRVVLPDALYHGKRQEGKTEEHQAEFWKIVVQSVKEFPDLIKAYERTIGYTKLGVSGLSMGGITTCALIASYDWIDAGVCLEGSPHPVKFANALLKVIPKANELPKEFVKEQLSSLDKYDLALQSEKINKRPLHFWHGTADEMVPYKLTKEFYDEIKDKPYAANVTFTTTQGAHHKVSYATTIEMADKFETYFK</sequence>
<comment type="caution">
    <text evidence="4">The sequence shown here is derived from an EMBL/GenBank/DDBJ whole genome shotgun (WGS) entry which is preliminary data.</text>
</comment>
<dbReference type="Pfam" id="PF00561">
    <property type="entry name" value="Abhydrolase_1"/>
    <property type="match status" value="1"/>
</dbReference>
<comment type="similarity">
    <text evidence="2">Belongs to the AB hydrolase superfamily. FUS2 hydrolase family.</text>
</comment>
<dbReference type="Proteomes" id="UP001139006">
    <property type="component" value="Unassembled WGS sequence"/>
</dbReference>
<dbReference type="RefSeq" id="WP_253361875.1">
    <property type="nucleotide sequence ID" value="NZ_JAIULA010000023.1"/>
</dbReference>
<accession>A0A9X2FL82</accession>
<name>A0A9X2FL82_9LACO</name>
<dbReference type="InterPro" id="IPR050261">
    <property type="entry name" value="FrsA_esterase"/>
</dbReference>
<dbReference type="EMBL" id="JAIULA010000023">
    <property type="protein sequence ID" value="MCP0887719.1"/>
    <property type="molecule type" value="Genomic_DNA"/>
</dbReference>
<dbReference type="InterPro" id="IPR000073">
    <property type="entry name" value="AB_hydrolase_1"/>
</dbReference>
<keyword evidence="1 4" id="KW-0378">Hydrolase</keyword>
<proteinExistence type="inferred from homology"/>
<evidence type="ECO:0000313" key="5">
    <source>
        <dbReference type="Proteomes" id="UP001139006"/>
    </source>
</evidence>
<gene>
    <name evidence="4" type="ORF">LB941_10285</name>
</gene>
<dbReference type="PANTHER" id="PTHR22946:SF9">
    <property type="entry name" value="POLYKETIDE TRANSFERASE AF380"/>
    <property type="match status" value="1"/>
</dbReference>
<dbReference type="PANTHER" id="PTHR22946">
    <property type="entry name" value="DIENELACTONE HYDROLASE DOMAIN-CONTAINING PROTEIN-RELATED"/>
    <property type="match status" value="1"/>
</dbReference>
<organism evidence="4 5">
    <name type="scientific">Ligilactobacillus ubinensis</name>
    <dbReference type="NCBI Taxonomy" id="2876789"/>
    <lineage>
        <taxon>Bacteria</taxon>
        <taxon>Bacillati</taxon>
        <taxon>Bacillota</taxon>
        <taxon>Bacilli</taxon>
        <taxon>Lactobacillales</taxon>
        <taxon>Lactobacillaceae</taxon>
        <taxon>Ligilactobacillus</taxon>
    </lineage>
</organism>
<keyword evidence="5" id="KW-1185">Reference proteome</keyword>
<protein>
    <submittedName>
        <fullName evidence="4">Alpha/beta fold hydrolase</fullName>
    </submittedName>
</protein>
<dbReference type="GO" id="GO:0052689">
    <property type="term" value="F:carboxylic ester hydrolase activity"/>
    <property type="evidence" value="ECO:0007669"/>
    <property type="project" value="UniProtKB-ARBA"/>
</dbReference>
<dbReference type="Gene3D" id="3.40.50.1820">
    <property type="entry name" value="alpha/beta hydrolase"/>
    <property type="match status" value="1"/>
</dbReference>
<dbReference type="AlphaFoldDB" id="A0A9X2FL82"/>
<evidence type="ECO:0000259" key="3">
    <source>
        <dbReference type="Pfam" id="PF00561"/>
    </source>
</evidence>
<dbReference type="InterPro" id="IPR029058">
    <property type="entry name" value="AB_hydrolase_fold"/>
</dbReference>
<evidence type="ECO:0000256" key="2">
    <source>
        <dbReference type="ARBA" id="ARBA00038115"/>
    </source>
</evidence>
<evidence type="ECO:0000256" key="1">
    <source>
        <dbReference type="ARBA" id="ARBA00022801"/>
    </source>
</evidence>
<dbReference type="SUPFAM" id="SSF53474">
    <property type="entry name" value="alpha/beta-Hydrolases"/>
    <property type="match status" value="1"/>
</dbReference>
<reference evidence="4 5" key="1">
    <citation type="journal article" date="2023" name="Int. J. Syst. Evol. Microbiol.">
        <title>Ligilactobacillus ubinensis sp. nov., a novel species isolated from the wild ferment of a durian fruit (Durio zibethinus).</title>
        <authorList>
            <person name="Heng Y.C."/>
            <person name="Menon N."/>
            <person name="Chen B."/>
            <person name="Loo B.Z.L."/>
            <person name="Wong G.W.J."/>
            <person name="Lim A.C.H."/>
            <person name="Silvaraju S."/>
            <person name="Kittelmann S."/>
        </authorList>
    </citation>
    <scope>NUCLEOTIDE SEQUENCE [LARGE SCALE GENOMIC DNA]</scope>
    <source>
        <strain evidence="4 5">WILCCON 0076</strain>
    </source>
</reference>